<proteinExistence type="predicted"/>
<reference evidence="4 5" key="1">
    <citation type="submission" date="2016-12" db="EMBL/GenBank/DDBJ databases">
        <title>The draft genome sequence of Actinophytocola sp. 11-183.</title>
        <authorList>
            <person name="Wang W."/>
            <person name="Yuan L."/>
        </authorList>
    </citation>
    <scope>NUCLEOTIDE SEQUENCE [LARGE SCALE GENOMIC DNA]</scope>
    <source>
        <strain evidence="4 5">11-183</strain>
    </source>
</reference>
<evidence type="ECO:0000313" key="5">
    <source>
        <dbReference type="Proteomes" id="UP000185596"/>
    </source>
</evidence>
<evidence type="ECO:0000259" key="3">
    <source>
        <dbReference type="Pfam" id="PF13191"/>
    </source>
</evidence>
<keyword evidence="5" id="KW-1185">Reference proteome</keyword>
<name>A0A1Q8CJY7_9PSEU</name>
<dbReference type="InterPro" id="IPR027417">
    <property type="entry name" value="P-loop_NTPase"/>
</dbReference>
<dbReference type="OrthoDB" id="134712at2"/>
<dbReference type="AlphaFoldDB" id="A0A1Q8CJY7"/>
<feature type="domain" description="Orc1-like AAA ATPase" evidence="3">
    <location>
        <begin position="2"/>
        <end position="173"/>
    </location>
</feature>
<keyword evidence="1" id="KW-0547">Nucleotide-binding</keyword>
<evidence type="ECO:0000256" key="1">
    <source>
        <dbReference type="ARBA" id="ARBA00022741"/>
    </source>
</evidence>
<dbReference type="GO" id="GO:0004016">
    <property type="term" value="F:adenylate cyclase activity"/>
    <property type="evidence" value="ECO:0007669"/>
    <property type="project" value="TreeGrafter"/>
</dbReference>
<dbReference type="PANTHER" id="PTHR16305:SF28">
    <property type="entry name" value="GUANYLATE CYCLASE DOMAIN-CONTAINING PROTEIN"/>
    <property type="match status" value="1"/>
</dbReference>
<keyword evidence="2" id="KW-0067">ATP-binding</keyword>
<dbReference type="PANTHER" id="PTHR16305">
    <property type="entry name" value="TESTICULAR SOLUBLE ADENYLYL CYCLASE"/>
    <property type="match status" value="1"/>
</dbReference>
<dbReference type="Gene3D" id="1.25.40.10">
    <property type="entry name" value="Tetratricopeptide repeat domain"/>
    <property type="match status" value="1"/>
</dbReference>
<sequence length="1079" mass="118149">MGREHVLHTLRLAVDDAVAGRGGLTVLAGEPGVGKTRLAEETWDYARSRRAAVAWGSCWEGEGVPGFWPWSQVLRSLTDGDRNPIVDDLAVAADEMNHLVSEVTTVVRHSPGPLATAGQERFRLFDQVARLLRECCRSRPVVVVLDDLHWSDASSLRLLRFVAQDLRTSPILILGAYRDVEIDADHPMAELLGEQTWCQHLRVGGLSQQDVGQLVAEISGLKLSDSAAETVRAATGGNPFFVRELAGLLADREGLFDGPMVNGLPASLAVPGGVTAVINRRIQRLSHPCRQMLEVAAVLGLDFDLEVLSAVLERPEEATAAQAAEAVRARVLVRELWAPARFRFVHALLRQTLYSRLAPGRRVDLHARAARAVERRHRDNLSPHTAQVAHHLWEAGTDPTRALEYTIEAARQAMHALAYEEAVTLFARAATILEESSPASAVRRCDLLLELADAQLATEDSAAARKTFKEVALLAQRAGAPECLARAALAVGNVYAFGVLDNLEVGLLRTALKALPGDEVKLRARLLARLAKALVLTSAPERRAELGEEAVELAQRTGDPEVLGWVLLDRHIAIWGSAPAPERLGMATGIVELAEEIDDRDLLACGRVLRLANLLELGDIAAYGAEIHLLEQLVRENRMTELQWHVPLLRATEAHIAGRLAEAERWAEYGLALGRRVNHPGIDRWYMAAKSLLKLWQGRTEDVELLARQLIERAPAVSVLRTALALILAETGRPEEAAIELERQGADGFSRVHRDFTWLVNISCLAAICHRVGSRSHAVVLYELLLPHAPYLVRANQVGVGCGGPVSYYLGLLAMTMDRPSDAVGHLDEAVATSERIGAPLFAAQARATLADCLEARGRAEDRHRAAELRRQADTAMRALGVRQILQPPVRLPPPRPRSAVLRREGDYWTVQHSAGPTRVRDRIGLHYLCRLLAEPGREFHVLDLAAPRDLEQGVPSAGTGPVLDEQARTAYRRRAAELEEELREAESFGDHGRTESVRRELEAIADQLTAAFGLGGRDRQPRSDAERARSAVTKAIKSAIGHIGDHDHVLGGHLQQAVRTGTFCAYTPDPTAPLTWTL</sequence>
<dbReference type="GO" id="GO:0005737">
    <property type="term" value="C:cytoplasm"/>
    <property type="evidence" value="ECO:0007669"/>
    <property type="project" value="TreeGrafter"/>
</dbReference>
<organism evidence="4 5">
    <name type="scientific">Actinophytocola xanthii</name>
    <dbReference type="NCBI Taxonomy" id="1912961"/>
    <lineage>
        <taxon>Bacteria</taxon>
        <taxon>Bacillati</taxon>
        <taxon>Actinomycetota</taxon>
        <taxon>Actinomycetes</taxon>
        <taxon>Pseudonocardiales</taxon>
        <taxon>Pseudonocardiaceae</taxon>
    </lineage>
</organism>
<dbReference type="InterPro" id="IPR011990">
    <property type="entry name" value="TPR-like_helical_dom_sf"/>
</dbReference>
<dbReference type="Pfam" id="PF13191">
    <property type="entry name" value="AAA_16"/>
    <property type="match status" value="1"/>
</dbReference>
<gene>
    <name evidence="4" type="ORF">BU204_25885</name>
</gene>
<dbReference type="Proteomes" id="UP000185596">
    <property type="component" value="Unassembled WGS sequence"/>
</dbReference>
<comment type="caution">
    <text evidence="4">The sequence shown here is derived from an EMBL/GenBank/DDBJ whole genome shotgun (WGS) entry which is preliminary data.</text>
</comment>
<protein>
    <recommendedName>
        <fullName evidence="3">Orc1-like AAA ATPase domain-containing protein</fullName>
    </recommendedName>
</protein>
<accession>A0A1Q8CJY7</accession>
<evidence type="ECO:0000313" key="4">
    <source>
        <dbReference type="EMBL" id="OLF14664.1"/>
    </source>
</evidence>
<evidence type="ECO:0000256" key="2">
    <source>
        <dbReference type="ARBA" id="ARBA00022840"/>
    </source>
</evidence>
<dbReference type="EMBL" id="MSIE01000051">
    <property type="protein sequence ID" value="OLF14664.1"/>
    <property type="molecule type" value="Genomic_DNA"/>
</dbReference>
<dbReference type="Gene3D" id="3.40.50.300">
    <property type="entry name" value="P-loop containing nucleotide triphosphate hydrolases"/>
    <property type="match status" value="1"/>
</dbReference>
<dbReference type="InterPro" id="IPR041664">
    <property type="entry name" value="AAA_16"/>
</dbReference>
<dbReference type="SUPFAM" id="SSF48452">
    <property type="entry name" value="TPR-like"/>
    <property type="match status" value="1"/>
</dbReference>
<dbReference type="STRING" id="1912961.BU204_25885"/>
<dbReference type="RefSeq" id="WP_075128363.1">
    <property type="nucleotide sequence ID" value="NZ_MSIE01000051.1"/>
</dbReference>
<dbReference type="GO" id="GO:0005524">
    <property type="term" value="F:ATP binding"/>
    <property type="evidence" value="ECO:0007669"/>
    <property type="project" value="UniProtKB-KW"/>
</dbReference>
<dbReference type="SUPFAM" id="SSF52540">
    <property type="entry name" value="P-loop containing nucleoside triphosphate hydrolases"/>
    <property type="match status" value="1"/>
</dbReference>